<dbReference type="PROSITE" id="PS50112">
    <property type="entry name" value="PAS"/>
    <property type="match status" value="3"/>
</dbReference>
<accession>A0A1V9YG64</accession>
<keyword evidence="11" id="KW-1133">Transmembrane helix</keyword>
<keyword evidence="12" id="KW-0472">Membrane</keyword>
<feature type="domain" description="PAC" evidence="19">
    <location>
        <begin position="330"/>
        <end position="382"/>
    </location>
</feature>
<dbReference type="InterPro" id="IPR036097">
    <property type="entry name" value="HisK_dim/P_sf"/>
</dbReference>
<dbReference type="InterPro" id="IPR008207">
    <property type="entry name" value="Sig_transdc_His_kin_Hpt_dom"/>
</dbReference>
<keyword evidence="22" id="KW-1185">Reference proteome</keyword>
<dbReference type="InterPro" id="IPR036890">
    <property type="entry name" value="HATPase_C_sf"/>
</dbReference>
<keyword evidence="9 21" id="KW-0418">Kinase</keyword>
<dbReference type="InterPro" id="IPR035965">
    <property type="entry name" value="PAS-like_dom_sf"/>
</dbReference>
<evidence type="ECO:0000256" key="6">
    <source>
        <dbReference type="ARBA" id="ARBA00022553"/>
    </source>
</evidence>
<dbReference type="STRING" id="1202772.A0A1V9YG64"/>
<dbReference type="PROSITE" id="PS50113">
    <property type="entry name" value="PAC"/>
    <property type="match status" value="4"/>
</dbReference>
<feature type="domain" description="PAC" evidence="19">
    <location>
        <begin position="210"/>
        <end position="262"/>
    </location>
</feature>
<evidence type="ECO:0000259" key="18">
    <source>
        <dbReference type="PROSITE" id="PS50112"/>
    </source>
</evidence>
<dbReference type="PRINTS" id="PR00344">
    <property type="entry name" value="BCTRLSENSOR"/>
</dbReference>
<dbReference type="SUPFAM" id="SSF47384">
    <property type="entry name" value="Homodimeric domain of signal transducing histidine kinase"/>
    <property type="match status" value="1"/>
</dbReference>
<feature type="domain" description="Response regulatory" evidence="17">
    <location>
        <begin position="666"/>
        <end position="787"/>
    </location>
</feature>
<evidence type="ECO:0000256" key="9">
    <source>
        <dbReference type="ARBA" id="ARBA00022777"/>
    </source>
</evidence>
<dbReference type="SMART" id="SM00388">
    <property type="entry name" value="HisKA"/>
    <property type="match status" value="1"/>
</dbReference>
<evidence type="ECO:0000259" key="16">
    <source>
        <dbReference type="PROSITE" id="PS50109"/>
    </source>
</evidence>
<evidence type="ECO:0000259" key="17">
    <source>
        <dbReference type="PROSITE" id="PS50110"/>
    </source>
</evidence>
<feature type="modified residue" description="4-aspartylphosphate" evidence="14">
    <location>
        <position position="717"/>
    </location>
</feature>
<dbReference type="InterPro" id="IPR000014">
    <property type="entry name" value="PAS"/>
</dbReference>
<evidence type="ECO:0000256" key="1">
    <source>
        <dbReference type="ARBA" id="ARBA00000085"/>
    </source>
</evidence>
<comment type="caution">
    <text evidence="21">The sequence shown here is derived from an EMBL/GenBank/DDBJ whole genome shotgun (WGS) entry which is preliminary data.</text>
</comment>
<dbReference type="PROSITE" id="PS50894">
    <property type="entry name" value="HPT"/>
    <property type="match status" value="1"/>
</dbReference>
<gene>
    <name evidence="21" type="ORF">ACHHYP_13142</name>
</gene>
<dbReference type="FunFam" id="3.30.450.20:FF:000011">
    <property type="entry name" value="Hybrid signal transduction histidine kinase"/>
    <property type="match status" value="2"/>
</dbReference>
<dbReference type="Gene3D" id="3.30.450.20">
    <property type="entry name" value="PAS domain"/>
    <property type="match status" value="3"/>
</dbReference>
<evidence type="ECO:0000256" key="10">
    <source>
        <dbReference type="ARBA" id="ARBA00022840"/>
    </source>
</evidence>
<reference evidence="21 22" key="1">
    <citation type="journal article" date="2014" name="Genome Biol. Evol.">
        <title>The secreted proteins of Achlya hypogyna and Thraustotheca clavata identify the ancestral oomycete secretome and reveal gene acquisitions by horizontal gene transfer.</title>
        <authorList>
            <person name="Misner I."/>
            <person name="Blouin N."/>
            <person name="Leonard G."/>
            <person name="Richards T.A."/>
            <person name="Lane C.E."/>
        </authorList>
    </citation>
    <scope>NUCLEOTIDE SEQUENCE [LARGE SCALE GENOMIC DNA]</scope>
    <source>
        <strain evidence="21 22">ATCC 48635</strain>
    </source>
</reference>
<dbReference type="PANTHER" id="PTHR43047">
    <property type="entry name" value="TWO-COMPONENT HISTIDINE PROTEIN KINASE"/>
    <property type="match status" value="1"/>
</dbReference>
<dbReference type="CDD" id="cd00088">
    <property type="entry name" value="HPT"/>
    <property type="match status" value="1"/>
</dbReference>
<dbReference type="CDD" id="cd17546">
    <property type="entry name" value="REC_hyHK_CKI1_RcsC-like"/>
    <property type="match status" value="1"/>
</dbReference>
<dbReference type="SMART" id="SM00086">
    <property type="entry name" value="PAC"/>
    <property type="match status" value="3"/>
</dbReference>
<dbReference type="SUPFAM" id="SSF52172">
    <property type="entry name" value="CheY-like"/>
    <property type="match status" value="1"/>
</dbReference>
<dbReference type="Proteomes" id="UP000243579">
    <property type="component" value="Unassembled WGS sequence"/>
</dbReference>
<evidence type="ECO:0000256" key="11">
    <source>
        <dbReference type="ARBA" id="ARBA00022989"/>
    </source>
</evidence>
<proteinExistence type="predicted"/>
<evidence type="ECO:0000256" key="13">
    <source>
        <dbReference type="PROSITE-ProRule" id="PRU00110"/>
    </source>
</evidence>
<dbReference type="Gene3D" id="3.40.50.2300">
    <property type="match status" value="1"/>
</dbReference>
<evidence type="ECO:0000259" key="20">
    <source>
        <dbReference type="PROSITE" id="PS50894"/>
    </source>
</evidence>
<keyword evidence="8" id="KW-0812">Transmembrane</keyword>
<comment type="catalytic activity">
    <reaction evidence="1">
        <text>ATP + protein L-histidine = ADP + protein N-phospho-L-histidine.</text>
        <dbReference type="EC" id="2.7.13.3"/>
    </reaction>
</comment>
<comment type="subcellular location">
    <subcellularLocation>
        <location evidence="2">Cell inner membrane</location>
        <topology evidence="2">Multi-pass membrane protein</topology>
    </subcellularLocation>
</comment>
<feature type="domain" description="PAC" evidence="19">
    <location>
        <begin position="90"/>
        <end position="142"/>
    </location>
</feature>
<feature type="domain" description="PAS" evidence="18">
    <location>
        <begin position="16"/>
        <end position="87"/>
    </location>
</feature>
<dbReference type="SUPFAM" id="SSF55785">
    <property type="entry name" value="PYP-like sensor domain (PAS domain)"/>
    <property type="match status" value="3"/>
</dbReference>
<keyword evidence="7" id="KW-0808">Transferase</keyword>
<keyword evidence="4" id="KW-1003">Cell membrane</keyword>
<dbReference type="GO" id="GO:0005886">
    <property type="term" value="C:plasma membrane"/>
    <property type="evidence" value="ECO:0007669"/>
    <property type="project" value="UniProtKB-SubCell"/>
</dbReference>
<dbReference type="InterPro" id="IPR001610">
    <property type="entry name" value="PAC"/>
</dbReference>
<dbReference type="Gene3D" id="1.20.120.160">
    <property type="entry name" value="HPT domain"/>
    <property type="match status" value="1"/>
</dbReference>
<evidence type="ECO:0000256" key="14">
    <source>
        <dbReference type="PROSITE-ProRule" id="PRU00169"/>
    </source>
</evidence>
<evidence type="ECO:0000256" key="7">
    <source>
        <dbReference type="ARBA" id="ARBA00022679"/>
    </source>
</evidence>
<dbReference type="Pfam" id="PF02518">
    <property type="entry name" value="HATPase_c"/>
    <property type="match status" value="1"/>
</dbReference>
<dbReference type="SUPFAM" id="SSF47226">
    <property type="entry name" value="Histidine-containing phosphotransfer domain, HPT domain"/>
    <property type="match status" value="1"/>
</dbReference>
<feature type="domain" description="HPt" evidence="20">
    <location>
        <begin position="1034"/>
        <end position="1132"/>
    </location>
</feature>
<dbReference type="Pfam" id="PF00072">
    <property type="entry name" value="Response_reg"/>
    <property type="match status" value="1"/>
</dbReference>
<evidence type="ECO:0000256" key="2">
    <source>
        <dbReference type="ARBA" id="ARBA00004429"/>
    </source>
</evidence>
<keyword evidence="5" id="KW-0997">Cell inner membrane</keyword>
<dbReference type="InterPro" id="IPR000700">
    <property type="entry name" value="PAS-assoc_C"/>
</dbReference>
<dbReference type="AlphaFoldDB" id="A0A1V9YG64"/>
<dbReference type="PROSITE" id="PS50109">
    <property type="entry name" value="HIS_KIN"/>
    <property type="match status" value="1"/>
</dbReference>
<feature type="domain" description="PAS" evidence="18">
    <location>
        <begin position="256"/>
        <end position="327"/>
    </location>
</feature>
<dbReference type="PROSITE" id="PS50110">
    <property type="entry name" value="RESPONSE_REGULATORY"/>
    <property type="match status" value="1"/>
</dbReference>
<feature type="domain" description="Histidine kinase" evidence="16">
    <location>
        <begin position="386"/>
        <end position="614"/>
    </location>
</feature>
<keyword evidence="10" id="KW-0067">ATP-binding</keyword>
<dbReference type="FunFam" id="3.30.450.20:FF:000077">
    <property type="entry name" value="Hybrid signal transduction histidine kinase"/>
    <property type="match status" value="1"/>
</dbReference>
<dbReference type="CDD" id="cd00130">
    <property type="entry name" value="PAS"/>
    <property type="match status" value="3"/>
</dbReference>
<dbReference type="Pfam" id="PF01627">
    <property type="entry name" value="Hpt"/>
    <property type="match status" value="1"/>
</dbReference>
<dbReference type="GO" id="GO:0009927">
    <property type="term" value="F:histidine phosphotransfer kinase activity"/>
    <property type="evidence" value="ECO:0007669"/>
    <property type="project" value="TreeGrafter"/>
</dbReference>
<dbReference type="GO" id="GO:0006355">
    <property type="term" value="P:regulation of DNA-templated transcription"/>
    <property type="evidence" value="ECO:0007669"/>
    <property type="project" value="InterPro"/>
</dbReference>
<dbReference type="PANTHER" id="PTHR43047:SF72">
    <property type="entry name" value="OSMOSENSING HISTIDINE PROTEIN KINASE SLN1"/>
    <property type="match status" value="1"/>
</dbReference>
<keyword evidence="6 14" id="KW-0597">Phosphoprotein</keyword>
<dbReference type="SUPFAM" id="SSF55874">
    <property type="entry name" value="ATPase domain of HSP90 chaperone/DNA topoisomerase II/histidine kinase"/>
    <property type="match status" value="1"/>
</dbReference>
<evidence type="ECO:0000256" key="12">
    <source>
        <dbReference type="ARBA" id="ARBA00023136"/>
    </source>
</evidence>
<dbReference type="CDD" id="cd00082">
    <property type="entry name" value="HisKA"/>
    <property type="match status" value="1"/>
</dbReference>
<dbReference type="NCBIfam" id="TIGR00229">
    <property type="entry name" value="sensory_box"/>
    <property type="match status" value="3"/>
</dbReference>
<dbReference type="InterPro" id="IPR003594">
    <property type="entry name" value="HATPase_dom"/>
</dbReference>
<protein>
    <recommendedName>
        <fullName evidence="3">histidine kinase</fullName>
        <ecNumber evidence="3">2.7.13.3</ecNumber>
    </recommendedName>
</protein>
<feature type="domain" description="PAC" evidence="19">
    <location>
        <begin position="1"/>
        <end position="22"/>
    </location>
</feature>
<feature type="region of interest" description="Disordered" evidence="15">
    <location>
        <begin position="940"/>
        <end position="973"/>
    </location>
</feature>
<evidence type="ECO:0000259" key="19">
    <source>
        <dbReference type="PROSITE" id="PS50113"/>
    </source>
</evidence>
<evidence type="ECO:0000313" key="21">
    <source>
        <dbReference type="EMBL" id="OQR84647.1"/>
    </source>
</evidence>
<dbReference type="SMART" id="SM00091">
    <property type="entry name" value="PAS"/>
    <property type="match status" value="3"/>
</dbReference>
<dbReference type="InterPro" id="IPR011006">
    <property type="entry name" value="CheY-like_superfamily"/>
</dbReference>
<evidence type="ECO:0000256" key="4">
    <source>
        <dbReference type="ARBA" id="ARBA00022475"/>
    </source>
</evidence>
<dbReference type="InterPro" id="IPR013767">
    <property type="entry name" value="PAS_fold"/>
</dbReference>
<dbReference type="GO" id="GO:0000155">
    <property type="term" value="F:phosphorelay sensor kinase activity"/>
    <property type="evidence" value="ECO:0007669"/>
    <property type="project" value="InterPro"/>
</dbReference>
<sequence length="1156" mass="127146">MGMVGIGQDITERIAQEQEYLRLIDTANAPIFGVNQQGSVNIWNKKAAEITQYTQEEVMGENLVETFVSEEYRAAVSDVFSKALTGVETANFEFPLVTKTDRRVQILLNATPRYNELGDVIGVVGIGQDITDRIAQEQEYARLIDTANAPIFGVDSCMRVNIWNKKAAQITHYSIGEVMGENLVETFISPEFRPKVAEVLSKALNGIQTANFEFPLITRPGGKIEILLNATPRNDLHGNIVGVVGIGQDITERITQEHEYFRLIDTANAPIFGIDTQGKINEWNQKIEAITGFQKASILGMSLVDTFIIPESRSQVRQLLNQATAGIDVGEMELPIINKFGCFLLLLVNASSKKDAKGNIQGVIGVGQDYTARKQMEAAKVNFLASFSHELRTPLNGVLGMMELLKEMKLGPVPERYVHIAYVSGSLLLNLINDILDLSKIEAGHLEIQSAPFMLGELLDYSIDIFKLKAQERGLKLSVVRASGVPDVVIGDVIRLRQILLNLLSNAIKFTMKGSITVRCSVMNNAQSQPQLPPGHIRLVFQVIDTGVGMNAEEKSRLFSLFTKLERTRKNNPTGSGLGLAICKQLVELMDGQIDVDSELGVGSVFFFSIVVRLAPDDYVAKFEANLKAAALLQASPSSQSGRKDRATTVDSILIPQTPAVPKHARILVVEDNDFNWEVVKCFLQDDDHYLQWEPNGELAVEAYKQHHDTFDLIFMDCEMPVMDGYAATNAIREFERENGLDRIPILGLTAYAMNDDREKCLNAGMDEFLVKPIAKSGLLKHIAYWMRRRYIPSLRISEPAYLLHEASSFSDVGPSPVGSVDNDILAPLAVQRVAAPPPANSGLLHASNHTQELDLSRAISDLELEDPLMMGRHGRLHPSSHEDPMSLTLDGNAASLASLTSNSGGSTKPAGSSMFSLGTRASLTRSSPLQLLLDSQHATSRTLGPGLPHDETDATPPHKRNTSNSLPDVTKLELRQDVAQDWKDWREQSSAGIRPADEDKNPAPVSTAAVLEIEIPDGDPVDYSLGVSQCGGNEELFINLLGKYSMGLDIALHRLDEAYAGQDLYGLRREAHSLKGSSAYVAAMRVSKAAYRVQVCAEQMLSAQPDMSLFVASYQLLQDELNRLKGYLRRNFSFHQPTAATTKMDTKGTTPCTVM</sequence>
<dbReference type="Gene3D" id="1.10.287.130">
    <property type="match status" value="1"/>
</dbReference>
<dbReference type="SMART" id="SM00448">
    <property type="entry name" value="REC"/>
    <property type="match status" value="1"/>
</dbReference>
<dbReference type="EC" id="2.7.13.3" evidence="3"/>
<dbReference type="Gene3D" id="3.30.565.10">
    <property type="entry name" value="Histidine kinase-like ATPase, C-terminal domain"/>
    <property type="match status" value="1"/>
</dbReference>
<evidence type="ECO:0000256" key="3">
    <source>
        <dbReference type="ARBA" id="ARBA00012438"/>
    </source>
</evidence>
<dbReference type="Pfam" id="PF00512">
    <property type="entry name" value="HisKA"/>
    <property type="match status" value="1"/>
</dbReference>
<dbReference type="InterPro" id="IPR036641">
    <property type="entry name" value="HPT_dom_sf"/>
</dbReference>
<evidence type="ECO:0000256" key="8">
    <source>
        <dbReference type="ARBA" id="ARBA00022692"/>
    </source>
</evidence>
<organism evidence="21 22">
    <name type="scientific">Achlya hypogyna</name>
    <name type="common">Oomycete</name>
    <name type="synonym">Protoachlya hypogyna</name>
    <dbReference type="NCBI Taxonomy" id="1202772"/>
    <lineage>
        <taxon>Eukaryota</taxon>
        <taxon>Sar</taxon>
        <taxon>Stramenopiles</taxon>
        <taxon>Oomycota</taxon>
        <taxon>Saprolegniomycetes</taxon>
        <taxon>Saprolegniales</taxon>
        <taxon>Achlyaceae</taxon>
        <taxon>Achlya</taxon>
    </lineage>
</organism>
<dbReference type="InterPro" id="IPR003661">
    <property type="entry name" value="HisK_dim/P_dom"/>
</dbReference>
<dbReference type="EMBL" id="JNBR01001843">
    <property type="protein sequence ID" value="OQR84647.1"/>
    <property type="molecule type" value="Genomic_DNA"/>
</dbReference>
<name>A0A1V9YG64_ACHHY</name>
<evidence type="ECO:0000256" key="5">
    <source>
        <dbReference type="ARBA" id="ARBA00022519"/>
    </source>
</evidence>
<feature type="modified residue" description="Phosphohistidine" evidence="13">
    <location>
        <position position="1073"/>
    </location>
</feature>
<dbReference type="InterPro" id="IPR001789">
    <property type="entry name" value="Sig_transdc_resp-reg_receiver"/>
</dbReference>
<keyword evidence="10" id="KW-0547">Nucleotide-binding</keyword>
<dbReference type="SMART" id="SM00387">
    <property type="entry name" value="HATPase_c"/>
    <property type="match status" value="1"/>
</dbReference>
<feature type="domain" description="PAS" evidence="18">
    <location>
        <begin position="136"/>
        <end position="207"/>
    </location>
</feature>
<dbReference type="OrthoDB" id="287671at2759"/>
<dbReference type="FunFam" id="3.30.565.10:FF:000010">
    <property type="entry name" value="Sensor histidine kinase RcsC"/>
    <property type="match status" value="1"/>
</dbReference>
<dbReference type="InterPro" id="IPR005467">
    <property type="entry name" value="His_kinase_dom"/>
</dbReference>
<evidence type="ECO:0000256" key="15">
    <source>
        <dbReference type="SAM" id="MobiDB-lite"/>
    </source>
</evidence>
<dbReference type="InterPro" id="IPR004358">
    <property type="entry name" value="Sig_transdc_His_kin-like_C"/>
</dbReference>
<evidence type="ECO:0000313" key="22">
    <source>
        <dbReference type="Proteomes" id="UP000243579"/>
    </source>
</evidence>
<dbReference type="CDD" id="cd16922">
    <property type="entry name" value="HATPase_EvgS-ArcB-TorS-like"/>
    <property type="match status" value="1"/>
</dbReference>
<dbReference type="Pfam" id="PF00989">
    <property type="entry name" value="PAS"/>
    <property type="match status" value="3"/>
</dbReference>